<dbReference type="SUPFAM" id="SSF53474">
    <property type="entry name" value="alpha/beta-Hydrolases"/>
    <property type="match status" value="1"/>
</dbReference>
<dbReference type="Proteomes" id="UP000813444">
    <property type="component" value="Unassembled WGS sequence"/>
</dbReference>
<comment type="caution">
    <text evidence="5">The sequence shown here is derived from an EMBL/GenBank/DDBJ whole genome shotgun (WGS) entry which is preliminary data.</text>
</comment>
<proteinExistence type="predicted"/>
<evidence type="ECO:0000256" key="3">
    <source>
        <dbReference type="SAM" id="MobiDB-lite"/>
    </source>
</evidence>
<dbReference type="AlphaFoldDB" id="A0A8K0SLU2"/>
<keyword evidence="2" id="KW-1015">Disulfide bond</keyword>
<name>A0A8K0SLU2_9HYPO</name>
<keyword evidence="6" id="KW-1185">Reference proteome</keyword>
<evidence type="ECO:0000256" key="2">
    <source>
        <dbReference type="ARBA" id="ARBA00023157"/>
    </source>
</evidence>
<sequence length="219" mass="23230">MVRLDFASILFLAAVAVGQRCPANPGRDPSEPPFGQPVTPRPGDVPSGCSPFEILSARGTSESGKFGYRVGDPVIGNVTAVLNGARGYPVQYPASIDFDSGIPIGARDVANRLASQSRLCPDQTFSLIGYSQGAMVIRAALDLIPASLFPKIKSLVFFGDPYYQDPIPGALTAKLLENCATGDNICNSSGTYCPYGHVSYTFPQWVELSEAFIVEGFAA</sequence>
<dbReference type="PANTHER" id="PTHR33630">
    <property type="entry name" value="CUTINASE RV1984C-RELATED-RELATED"/>
    <property type="match status" value="1"/>
</dbReference>
<keyword evidence="1" id="KW-0378">Hydrolase</keyword>
<feature type="signal peptide" evidence="4">
    <location>
        <begin position="1"/>
        <end position="18"/>
    </location>
</feature>
<evidence type="ECO:0000256" key="4">
    <source>
        <dbReference type="SAM" id="SignalP"/>
    </source>
</evidence>
<dbReference type="PANTHER" id="PTHR33630:SF9">
    <property type="entry name" value="CUTINASE 4"/>
    <property type="match status" value="1"/>
</dbReference>
<feature type="region of interest" description="Disordered" evidence="3">
    <location>
        <begin position="23"/>
        <end position="45"/>
    </location>
</feature>
<accession>A0A8K0SLU2</accession>
<gene>
    <name evidence="5" type="ORF">B0I35DRAFT_481321</name>
</gene>
<reference evidence="5" key="1">
    <citation type="journal article" date="2021" name="Nat. Commun.">
        <title>Genetic determinants of endophytism in the Arabidopsis root mycobiome.</title>
        <authorList>
            <person name="Mesny F."/>
            <person name="Miyauchi S."/>
            <person name="Thiergart T."/>
            <person name="Pickel B."/>
            <person name="Atanasova L."/>
            <person name="Karlsson M."/>
            <person name="Huettel B."/>
            <person name="Barry K.W."/>
            <person name="Haridas S."/>
            <person name="Chen C."/>
            <person name="Bauer D."/>
            <person name="Andreopoulos W."/>
            <person name="Pangilinan J."/>
            <person name="LaButti K."/>
            <person name="Riley R."/>
            <person name="Lipzen A."/>
            <person name="Clum A."/>
            <person name="Drula E."/>
            <person name="Henrissat B."/>
            <person name="Kohler A."/>
            <person name="Grigoriev I.V."/>
            <person name="Martin F.M."/>
            <person name="Hacquard S."/>
        </authorList>
    </citation>
    <scope>NUCLEOTIDE SEQUENCE</scope>
    <source>
        <strain evidence="5">MPI-CAGE-CH-0235</strain>
    </source>
</reference>
<evidence type="ECO:0000313" key="5">
    <source>
        <dbReference type="EMBL" id="KAH7311346.1"/>
    </source>
</evidence>
<protein>
    <submittedName>
        <fullName evidence="5">Cutinase-domain-containing protein</fullName>
    </submittedName>
</protein>
<evidence type="ECO:0000256" key="1">
    <source>
        <dbReference type="ARBA" id="ARBA00022801"/>
    </source>
</evidence>
<dbReference type="OrthoDB" id="3225429at2759"/>
<dbReference type="Pfam" id="PF01083">
    <property type="entry name" value="Cutinase"/>
    <property type="match status" value="1"/>
</dbReference>
<organism evidence="5 6">
    <name type="scientific">Stachybotrys elegans</name>
    <dbReference type="NCBI Taxonomy" id="80388"/>
    <lineage>
        <taxon>Eukaryota</taxon>
        <taxon>Fungi</taxon>
        <taxon>Dikarya</taxon>
        <taxon>Ascomycota</taxon>
        <taxon>Pezizomycotina</taxon>
        <taxon>Sordariomycetes</taxon>
        <taxon>Hypocreomycetidae</taxon>
        <taxon>Hypocreales</taxon>
        <taxon>Stachybotryaceae</taxon>
        <taxon>Stachybotrys</taxon>
    </lineage>
</organism>
<keyword evidence="4" id="KW-0732">Signal</keyword>
<evidence type="ECO:0000313" key="6">
    <source>
        <dbReference type="Proteomes" id="UP000813444"/>
    </source>
</evidence>
<dbReference type="InterPro" id="IPR000675">
    <property type="entry name" value="Cutinase/axe"/>
</dbReference>
<dbReference type="InterPro" id="IPR029058">
    <property type="entry name" value="AB_hydrolase_fold"/>
</dbReference>
<dbReference type="SMART" id="SM01110">
    <property type="entry name" value="Cutinase"/>
    <property type="match status" value="1"/>
</dbReference>
<feature type="chain" id="PRO_5035477434" evidence="4">
    <location>
        <begin position="19"/>
        <end position="219"/>
    </location>
</feature>
<dbReference type="GO" id="GO:0052689">
    <property type="term" value="F:carboxylic ester hydrolase activity"/>
    <property type="evidence" value="ECO:0007669"/>
    <property type="project" value="UniProtKB-ARBA"/>
</dbReference>
<dbReference type="EMBL" id="JAGPNK010000011">
    <property type="protein sequence ID" value="KAH7311346.1"/>
    <property type="molecule type" value="Genomic_DNA"/>
</dbReference>
<dbReference type="Gene3D" id="3.40.50.1820">
    <property type="entry name" value="alpha/beta hydrolase"/>
    <property type="match status" value="1"/>
</dbReference>